<evidence type="ECO:0000259" key="6">
    <source>
        <dbReference type="Pfam" id="PF03888"/>
    </source>
</evidence>
<dbReference type="EMBL" id="FPKR01000002">
    <property type="protein sequence ID" value="SFZ72517.1"/>
    <property type="molecule type" value="Genomic_DNA"/>
</dbReference>
<evidence type="ECO:0000313" key="8">
    <source>
        <dbReference type="EMBL" id="SFZ72517.1"/>
    </source>
</evidence>
<evidence type="ECO:0000256" key="5">
    <source>
        <dbReference type="SAM" id="SignalP"/>
    </source>
</evidence>
<dbReference type="Gene3D" id="2.50.20.10">
    <property type="entry name" value="Lipoprotein localisation LolA/LolB/LppX"/>
    <property type="match status" value="1"/>
</dbReference>
<protein>
    <submittedName>
        <fullName evidence="8">Sigma E regulatory protein, MucB/RseB</fullName>
    </submittedName>
</protein>
<dbReference type="InterPro" id="IPR033434">
    <property type="entry name" value="MucB/RseB_N"/>
</dbReference>
<evidence type="ECO:0000256" key="2">
    <source>
        <dbReference type="ARBA" id="ARBA00008150"/>
    </source>
</evidence>
<comment type="subcellular location">
    <subcellularLocation>
        <location evidence="1">Periplasm</location>
    </subcellularLocation>
</comment>
<dbReference type="GO" id="GO:0030288">
    <property type="term" value="C:outer membrane-bounded periplasmic space"/>
    <property type="evidence" value="ECO:0007669"/>
    <property type="project" value="TreeGrafter"/>
</dbReference>
<comment type="similarity">
    <text evidence="2">Belongs to the RseB family.</text>
</comment>
<feature type="domain" description="MucB/RseB N-terminal" evidence="6">
    <location>
        <begin position="30"/>
        <end position="204"/>
    </location>
</feature>
<dbReference type="STRING" id="1121279.SAMN02745887_00653"/>
<dbReference type="Proteomes" id="UP000186513">
    <property type="component" value="Unassembled WGS sequence"/>
</dbReference>
<sequence length="324" mass="35652">MKLRLGICGLLLFALSASAAELLTASESVSLLRKMGTAARSLNYSGVYVYQHADVMETFRLVHAFDASGEQERRESLDGVRREFVRTNDQIVCYSAEARPFLLDRRAANKFFPGVMPDQAADVLSNYAFKRLDTERVAGHECQSILMEPRDKLRHPHKLCVEPNSGLLLKSTMYTTGRREPLEQFAFTQLEIGGPINKQLLKPTLAGKVPPPAPAVAAKPQTPSPAATEVQFVAENLPGGFRLVKEATSQMPGKALPVAHYLYSDGMATVSVFIEPASNGPVSLPLTQGTLNFYSRQIDGWRITALGEVPLRTVQLFTQAYSPR</sequence>
<dbReference type="InterPro" id="IPR033436">
    <property type="entry name" value="MucB/RseB_C"/>
</dbReference>
<dbReference type="InterPro" id="IPR005588">
    <property type="entry name" value="MucB_RseB"/>
</dbReference>
<dbReference type="Pfam" id="PF17188">
    <property type="entry name" value="MucB_RseB_C"/>
    <property type="match status" value="1"/>
</dbReference>
<name>A0A1K2H843_9NEIS</name>
<dbReference type="AlphaFoldDB" id="A0A1K2H843"/>
<dbReference type="InterPro" id="IPR038484">
    <property type="entry name" value="MucB/RseB_C_sf"/>
</dbReference>
<reference evidence="8 9" key="1">
    <citation type="submission" date="2016-11" db="EMBL/GenBank/DDBJ databases">
        <authorList>
            <person name="Jaros S."/>
            <person name="Januszkiewicz K."/>
            <person name="Wedrychowicz H."/>
        </authorList>
    </citation>
    <scope>NUCLEOTIDE SEQUENCE [LARGE SCALE GENOMIC DNA]</scope>
    <source>
        <strain evidence="8 9">DSM 18899</strain>
    </source>
</reference>
<evidence type="ECO:0000259" key="7">
    <source>
        <dbReference type="Pfam" id="PF17188"/>
    </source>
</evidence>
<evidence type="ECO:0000256" key="4">
    <source>
        <dbReference type="ARBA" id="ARBA00022764"/>
    </source>
</evidence>
<feature type="domain" description="MucB/RseB C-terminal" evidence="7">
    <location>
        <begin position="229"/>
        <end position="319"/>
    </location>
</feature>
<dbReference type="Pfam" id="PF03888">
    <property type="entry name" value="MucB_RseB"/>
    <property type="match status" value="1"/>
</dbReference>
<feature type="chain" id="PRO_5012905161" evidence="5">
    <location>
        <begin position="20"/>
        <end position="324"/>
    </location>
</feature>
<keyword evidence="3 5" id="KW-0732">Signal</keyword>
<dbReference type="Gene3D" id="3.30.200.100">
    <property type="entry name" value="MucB/RseB, C-terminal domain"/>
    <property type="match status" value="1"/>
</dbReference>
<dbReference type="CDD" id="cd16327">
    <property type="entry name" value="RseB"/>
    <property type="match status" value="1"/>
</dbReference>
<evidence type="ECO:0000256" key="3">
    <source>
        <dbReference type="ARBA" id="ARBA00022729"/>
    </source>
</evidence>
<dbReference type="OrthoDB" id="7067274at2"/>
<accession>A0A1K2H843</accession>
<keyword evidence="4" id="KW-0574">Periplasm</keyword>
<dbReference type="PIRSF" id="PIRSF005427">
    <property type="entry name" value="RseB"/>
    <property type="match status" value="1"/>
</dbReference>
<evidence type="ECO:0000313" key="9">
    <source>
        <dbReference type="Proteomes" id="UP000186513"/>
    </source>
</evidence>
<keyword evidence="9" id="KW-1185">Reference proteome</keyword>
<dbReference type="GO" id="GO:0032885">
    <property type="term" value="P:regulation of polysaccharide biosynthetic process"/>
    <property type="evidence" value="ECO:0007669"/>
    <property type="project" value="TreeGrafter"/>
</dbReference>
<dbReference type="PANTHER" id="PTHR38782:SF1">
    <property type="entry name" value="SIGMA-E FACTOR REGULATORY PROTEIN RSEB"/>
    <property type="match status" value="1"/>
</dbReference>
<feature type="signal peptide" evidence="5">
    <location>
        <begin position="1"/>
        <end position="19"/>
    </location>
</feature>
<proteinExistence type="inferred from homology"/>
<organism evidence="8 9">
    <name type="scientific">Chitinimonas taiwanensis DSM 18899</name>
    <dbReference type="NCBI Taxonomy" id="1121279"/>
    <lineage>
        <taxon>Bacteria</taxon>
        <taxon>Pseudomonadati</taxon>
        <taxon>Pseudomonadota</taxon>
        <taxon>Betaproteobacteria</taxon>
        <taxon>Neisseriales</taxon>
        <taxon>Chitinibacteraceae</taxon>
        <taxon>Chitinimonas</taxon>
    </lineage>
</organism>
<evidence type="ECO:0000256" key="1">
    <source>
        <dbReference type="ARBA" id="ARBA00004418"/>
    </source>
</evidence>
<gene>
    <name evidence="8" type="ORF">SAMN02745887_00653</name>
</gene>
<dbReference type="GO" id="GO:0045152">
    <property type="term" value="F:antisigma factor binding"/>
    <property type="evidence" value="ECO:0007669"/>
    <property type="project" value="TreeGrafter"/>
</dbReference>
<dbReference type="PANTHER" id="PTHR38782">
    <property type="match status" value="1"/>
</dbReference>